<protein>
    <submittedName>
        <fullName evidence="1">Uncharacterized protein</fullName>
    </submittedName>
</protein>
<proteinExistence type="predicted"/>
<sequence>MVRRAVARQIIQQVRLRRITKQRRMSRAALGTAATAAMAETAATDGNCGLDTYELTSTGAGTAVSICHGSTSTCNGNNAESPATTAVTTSGAATAAAVIAAFVAAMSVERTDIQPSTCNEMYTPQVTDSDDQFQLIRRIAELQCEKEQLLHVIQHTF</sequence>
<evidence type="ECO:0000313" key="1">
    <source>
        <dbReference type="EMBL" id="PIA18354.1"/>
    </source>
</evidence>
<gene>
    <name evidence="1" type="ORF">COEREDRAFT_91258</name>
</gene>
<evidence type="ECO:0000313" key="2">
    <source>
        <dbReference type="Proteomes" id="UP000242474"/>
    </source>
</evidence>
<reference evidence="1 2" key="1">
    <citation type="journal article" date="2015" name="Genome Biol. Evol.">
        <title>Phylogenomic analyses indicate that early fungi evolved digesting cell walls of algal ancestors of land plants.</title>
        <authorList>
            <person name="Chang Y."/>
            <person name="Wang S."/>
            <person name="Sekimoto S."/>
            <person name="Aerts A.L."/>
            <person name="Choi C."/>
            <person name="Clum A."/>
            <person name="LaButti K.M."/>
            <person name="Lindquist E.A."/>
            <person name="Yee Ngan C."/>
            <person name="Ohm R.A."/>
            <person name="Salamov A.A."/>
            <person name="Grigoriev I.V."/>
            <person name="Spatafora J.W."/>
            <person name="Berbee M.L."/>
        </authorList>
    </citation>
    <scope>NUCLEOTIDE SEQUENCE [LARGE SCALE GENOMIC DNA]</scope>
    <source>
        <strain evidence="1 2">NRRL 1564</strain>
    </source>
</reference>
<dbReference type="AlphaFoldDB" id="A0A2G5BH53"/>
<dbReference type="EMBL" id="KZ303490">
    <property type="protein sequence ID" value="PIA18354.1"/>
    <property type="molecule type" value="Genomic_DNA"/>
</dbReference>
<dbReference type="OrthoDB" id="10465393at2759"/>
<organism evidence="1 2">
    <name type="scientific">Coemansia reversa (strain ATCC 12441 / NRRL 1564)</name>
    <dbReference type="NCBI Taxonomy" id="763665"/>
    <lineage>
        <taxon>Eukaryota</taxon>
        <taxon>Fungi</taxon>
        <taxon>Fungi incertae sedis</taxon>
        <taxon>Zoopagomycota</taxon>
        <taxon>Kickxellomycotina</taxon>
        <taxon>Kickxellomycetes</taxon>
        <taxon>Kickxellales</taxon>
        <taxon>Kickxellaceae</taxon>
        <taxon>Coemansia</taxon>
    </lineage>
</organism>
<accession>A0A2G5BH53</accession>
<keyword evidence="2" id="KW-1185">Reference proteome</keyword>
<dbReference type="Proteomes" id="UP000242474">
    <property type="component" value="Unassembled WGS sequence"/>
</dbReference>
<name>A0A2G5BH53_COERN</name>